<organism evidence="2 3">
    <name type="scientific">Amycolatopsis acidiphila</name>
    <dbReference type="NCBI Taxonomy" id="715473"/>
    <lineage>
        <taxon>Bacteria</taxon>
        <taxon>Bacillati</taxon>
        <taxon>Actinomycetota</taxon>
        <taxon>Actinomycetes</taxon>
        <taxon>Pseudonocardiales</taxon>
        <taxon>Pseudonocardiaceae</taxon>
        <taxon>Amycolatopsis</taxon>
    </lineage>
</organism>
<comment type="caution">
    <text evidence="2">The sequence shown here is derived from an EMBL/GenBank/DDBJ whole genome shotgun (WGS) entry which is preliminary data.</text>
</comment>
<evidence type="ECO:0000313" key="3">
    <source>
        <dbReference type="Proteomes" id="UP000318578"/>
    </source>
</evidence>
<evidence type="ECO:0000313" key="2">
    <source>
        <dbReference type="EMBL" id="TVT20702.1"/>
    </source>
</evidence>
<reference evidence="2 3" key="1">
    <citation type="submission" date="2019-07" db="EMBL/GenBank/DDBJ databases">
        <title>New species of Amycolatopsis and Streptomyces.</title>
        <authorList>
            <person name="Duangmal K."/>
            <person name="Teo W.F.A."/>
            <person name="Lipun K."/>
        </authorList>
    </citation>
    <scope>NUCLEOTIDE SEQUENCE [LARGE SCALE GENOMIC DNA]</scope>
    <source>
        <strain evidence="2 3">JCM 30562</strain>
    </source>
</reference>
<dbReference type="OrthoDB" id="3635009at2"/>
<feature type="compositionally biased region" description="Basic and acidic residues" evidence="1">
    <location>
        <begin position="9"/>
        <end position="19"/>
    </location>
</feature>
<dbReference type="AlphaFoldDB" id="A0A558A8W3"/>
<dbReference type="RefSeq" id="WP_144640732.1">
    <property type="nucleotide sequence ID" value="NZ_BNAX01000007.1"/>
</dbReference>
<proteinExistence type="predicted"/>
<keyword evidence="3" id="KW-1185">Reference proteome</keyword>
<sequence>MRARSAARSAEERASHEGLDGPALRDALFAEKVVHPIRSVDDWAREGIFDSDDELHGSKRG</sequence>
<name>A0A558A8W3_9PSEU</name>
<feature type="region of interest" description="Disordered" evidence="1">
    <location>
        <begin position="1"/>
        <end position="22"/>
    </location>
</feature>
<dbReference type="Proteomes" id="UP000318578">
    <property type="component" value="Unassembled WGS sequence"/>
</dbReference>
<accession>A0A558A8W3</accession>
<evidence type="ECO:0000256" key="1">
    <source>
        <dbReference type="SAM" id="MobiDB-lite"/>
    </source>
</evidence>
<protein>
    <submittedName>
        <fullName evidence="2">Uncharacterized protein</fullName>
    </submittedName>
</protein>
<dbReference type="EMBL" id="VJZA01000033">
    <property type="protein sequence ID" value="TVT20702.1"/>
    <property type="molecule type" value="Genomic_DNA"/>
</dbReference>
<gene>
    <name evidence="2" type="ORF">FNH06_19495</name>
</gene>